<evidence type="ECO:0000313" key="4">
    <source>
        <dbReference type="Proteomes" id="UP001056535"/>
    </source>
</evidence>
<sequence>MITGRPEQRDGQDHLVLDRTFAAPIEDVWAALTESERLGRWFCTWTGDPETGRVEVTWAFEDDAPVETYVIEECAAPHHLRVRNLHDDAGQVWILDARLREEGDRTVLTFAQALTGDHPVSDVGPGWEFYLDRLVDSVRTGQVSSLEWSGYEAMSAEYAAAFGGAAKA</sequence>
<dbReference type="Pfam" id="PF08327">
    <property type="entry name" value="AHSA1"/>
    <property type="match status" value="1"/>
</dbReference>
<dbReference type="InterPro" id="IPR023393">
    <property type="entry name" value="START-like_dom_sf"/>
</dbReference>
<dbReference type="InterPro" id="IPR013538">
    <property type="entry name" value="ASHA1/2-like_C"/>
</dbReference>
<reference evidence="3" key="1">
    <citation type="submission" date="2022-06" db="EMBL/GenBank/DDBJ databases">
        <title>Ornithinimicrobium JY.X270.</title>
        <authorList>
            <person name="Huang Y."/>
        </authorList>
    </citation>
    <scope>NUCLEOTIDE SEQUENCE</scope>
    <source>
        <strain evidence="3">JY.X270</strain>
    </source>
</reference>
<organism evidence="3 4">
    <name type="scientific">Ornithinimicrobium cryptoxanthini</name>
    <dbReference type="NCBI Taxonomy" id="2934161"/>
    <lineage>
        <taxon>Bacteria</taxon>
        <taxon>Bacillati</taxon>
        <taxon>Actinomycetota</taxon>
        <taxon>Actinomycetes</taxon>
        <taxon>Micrococcales</taxon>
        <taxon>Ornithinimicrobiaceae</taxon>
        <taxon>Ornithinimicrobium</taxon>
    </lineage>
</organism>
<dbReference type="Proteomes" id="UP001056535">
    <property type="component" value="Chromosome"/>
</dbReference>
<evidence type="ECO:0000313" key="3">
    <source>
        <dbReference type="EMBL" id="USQ76279.1"/>
    </source>
</evidence>
<protein>
    <submittedName>
        <fullName evidence="3">SRPBCC domain-containing protein</fullName>
    </submittedName>
</protein>
<dbReference type="Gene3D" id="3.30.530.20">
    <property type="match status" value="1"/>
</dbReference>
<name>A0ABY4YI40_9MICO</name>
<dbReference type="RefSeq" id="WP_252620974.1">
    <property type="nucleotide sequence ID" value="NZ_CP099490.1"/>
</dbReference>
<comment type="similarity">
    <text evidence="1">Belongs to the AHA1 family.</text>
</comment>
<keyword evidence="4" id="KW-1185">Reference proteome</keyword>
<evidence type="ECO:0000259" key="2">
    <source>
        <dbReference type="Pfam" id="PF08327"/>
    </source>
</evidence>
<accession>A0ABY4YI40</accession>
<dbReference type="EMBL" id="CP099490">
    <property type="protein sequence ID" value="USQ76279.1"/>
    <property type="molecule type" value="Genomic_DNA"/>
</dbReference>
<feature type="domain" description="Activator of Hsp90 ATPase homologue 1/2-like C-terminal" evidence="2">
    <location>
        <begin position="22"/>
        <end position="136"/>
    </location>
</feature>
<evidence type="ECO:0000256" key="1">
    <source>
        <dbReference type="ARBA" id="ARBA00006817"/>
    </source>
</evidence>
<proteinExistence type="inferred from homology"/>
<dbReference type="SUPFAM" id="SSF55961">
    <property type="entry name" value="Bet v1-like"/>
    <property type="match status" value="1"/>
</dbReference>
<gene>
    <name evidence="3" type="ORF">NF557_17100</name>
</gene>